<keyword evidence="6 13" id="KW-0812">Transmembrane</keyword>
<feature type="transmembrane region" description="Helical" evidence="13">
    <location>
        <begin position="428"/>
        <end position="449"/>
    </location>
</feature>
<dbReference type="InterPro" id="IPR008509">
    <property type="entry name" value="MOT2/MFSD5"/>
</dbReference>
<dbReference type="Gene3D" id="1.20.1250.20">
    <property type="entry name" value="MFS general substrate transporter like domains"/>
    <property type="match status" value="1"/>
</dbReference>
<evidence type="ECO:0000256" key="10">
    <source>
        <dbReference type="ARBA" id="ARBA00030646"/>
    </source>
</evidence>
<feature type="transmembrane region" description="Helical" evidence="13">
    <location>
        <begin position="273"/>
        <end position="301"/>
    </location>
</feature>
<evidence type="ECO:0000256" key="9">
    <source>
        <dbReference type="ARBA" id="ARBA00023136"/>
    </source>
</evidence>
<feature type="transmembrane region" description="Helical" evidence="13">
    <location>
        <begin position="50"/>
        <end position="70"/>
    </location>
</feature>
<dbReference type="PANTHER" id="PTHR23516">
    <property type="entry name" value="SAM (S-ADENOSYL METHIONINE) TRANSPORTER"/>
    <property type="match status" value="1"/>
</dbReference>
<feature type="transmembrane region" description="Helical" evidence="13">
    <location>
        <begin position="313"/>
        <end position="334"/>
    </location>
</feature>
<name>A0A9W7C5C1_9STRA</name>
<feature type="transmembrane region" description="Helical" evidence="13">
    <location>
        <begin position="12"/>
        <end position="29"/>
    </location>
</feature>
<keyword evidence="15" id="KW-1185">Reference proteome</keyword>
<keyword evidence="8" id="KW-0406">Ion transport</keyword>
<keyword evidence="9 13" id="KW-0472">Membrane</keyword>
<comment type="subcellular location">
    <subcellularLocation>
        <location evidence="2">Cell membrane</location>
        <topology evidence="2">Multi-pass membrane protein</topology>
    </subcellularLocation>
</comment>
<feature type="transmembrane region" description="Helical" evidence="13">
    <location>
        <begin position="136"/>
        <end position="158"/>
    </location>
</feature>
<feature type="transmembrane region" description="Helical" evidence="13">
    <location>
        <begin position="82"/>
        <end position="100"/>
    </location>
</feature>
<keyword evidence="4" id="KW-0813">Transport</keyword>
<dbReference type="OrthoDB" id="263957at2759"/>
<gene>
    <name evidence="14" type="ORF">TrST_g14263</name>
</gene>
<evidence type="ECO:0000256" key="13">
    <source>
        <dbReference type="SAM" id="Phobius"/>
    </source>
</evidence>
<evidence type="ECO:0000256" key="2">
    <source>
        <dbReference type="ARBA" id="ARBA00004651"/>
    </source>
</evidence>
<comment type="caution">
    <text evidence="14">The sequence shown here is derived from an EMBL/GenBank/DDBJ whole genome shotgun (WGS) entry which is preliminary data.</text>
</comment>
<proteinExistence type="predicted"/>
<dbReference type="PANTHER" id="PTHR23516:SF1">
    <property type="entry name" value="MOLYBDATE-ANION TRANSPORTER"/>
    <property type="match status" value="1"/>
</dbReference>
<dbReference type="AlphaFoldDB" id="A0A9W7C5C1"/>
<feature type="transmembrane region" description="Helical" evidence="13">
    <location>
        <begin position="403"/>
        <end position="422"/>
    </location>
</feature>
<evidence type="ECO:0000313" key="14">
    <source>
        <dbReference type="EMBL" id="GMI02187.1"/>
    </source>
</evidence>
<keyword evidence="7 13" id="KW-1133">Transmembrane helix</keyword>
<organism evidence="14 15">
    <name type="scientific">Triparma strigata</name>
    <dbReference type="NCBI Taxonomy" id="1606541"/>
    <lineage>
        <taxon>Eukaryota</taxon>
        <taxon>Sar</taxon>
        <taxon>Stramenopiles</taxon>
        <taxon>Ochrophyta</taxon>
        <taxon>Bolidophyceae</taxon>
        <taxon>Parmales</taxon>
        <taxon>Triparmaceae</taxon>
        <taxon>Triparma</taxon>
    </lineage>
</organism>
<dbReference type="GO" id="GO:0005886">
    <property type="term" value="C:plasma membrane"/>
    <property type="evidence" value="ECO:0007669"/>
    <property type="project" value="UniProtKB-SubCell"/>
</dbReference>
<evidence type="ECO:0000313" key="15">
    <source>
        <dbReference type="Proteomes" id="UP001165085"/>
    </source>
</evidence>
<dbReference type="EMBL" id="BRXY01000593">
    <property type="protein sequence ID" value="GMI02187.1"/>
    <property type="molecule type" value="Genomic_DNA"/>
</dbReference>
<protein>
    <recommendedName>
        <fullName evidence="3">Molybdate-anion transporter</fullName>
    </recommendedName>
    <alternativeName>
        <fullName evidence="10">Major facilitator superfamily domain-containing protein 5</fullName>
    </alternativeName>
    <alternativeName>
        <fullName evidence="11">Molybdate transporter 2 homolog</fullName>
    </alternativeName>
</protein>
<evidence type="ECO:0000256" key="4">
    <source>
        <dbReference type="ARBA" id="ARBA00022448"/>
    </source>
</evidence>
<reference evidence="15" key="1">
    <citation type="journal article" date="2023" name="Commun. Biol.">
        <title>Genome analysis of Parmales, the sister group of diatoms, reveals the evolutionary specialization of diatoms from phago-mixotrophs to photoautotrophs.</title>
        <authorList>
            <person name="Ban H."/>
            <person name="Sato S."/>
            <person name="Yoshikawa S."/>
            <person name="Yamada K."/>
            <person name="Nakamura Y."/>
            <person name="Ichinomiya M."/>
            <person name="Sato N."/>
            <person name="Blanc-Mathieu R."/>
            <person name="Endo H."/>
            <person name="Kuwata A."/>
            <person name="Ogata H."/>
        </authorList>
    </citation>
    <scope>NUCLEOTIDE SEQUENCE [LARGE SCALE GENOMIC DNA]</scope>
    <source>
        <strain evidence="15">NIES 3701</strain>
    </source>
</reference>
<evidence type="ECO:0000256" key="12">
    <source>
        <dbReference type="SAM" id="MobiDB-lite"/>
    </source>
</evidence>
<evidence type="ECO:0000256" key="1">
    <source>
        <dbReference type="ARBA" id="ARBA00003019"/>
    </source>
</evidence>
<feature type="compositionally biased region" description="Acidic residues" evidence="12">
    <location>
        <begin position="467"/>
        <end position="476"/>
    </location>
</feature>
<dbReference type="CDD" id="cd17487">
    <property type="entry name" value="MFS_MFSD5_like"/>
    <property type="match status" value="1"/>
</dbReference>
<feature type="region of interest" description="Disordered" evidence="12">
    <location>
        <begin position="456"/>
        <end position="476"/>
    </location>
</feature>
<sequence length="476" mass="51572">MEISSSMPNFLFYFLILCCGTGFLVHKNWTAKESSGSSRPVDFKKFQKNYLFVYFCVMAGDWLQGPYVYALYSSYGFDQHDIAVLFVAGFGSSMIFGTFIGSLADRFGRKKFCLLYIVTYIASCLTKHVNSYSVLMLGRLLGGVATSLLFSVFDAWMINEHNARSFEGAWIGETFATAIFGNSCVAIAAGLVANFASEIAPLKNLRGEDFATSNDGGVFKGGFCAPFDVAILVLTLGGAYIQNNWGENFGHSSGGSVGADDTIKVLKKGFDSIVYNPSILLCGMISSLFEGSMFTFVFMWTPALQPSAGEDETLPFGLIFAAFMVACMAGSSLFTVLSKSLPIEEISKYTFVVAALSLFVPVITTSYNLIFVGFLVFEGCVGMYFPAMGTLKSKIVPESQRSTIYNIFRVPLNVIVLGVLLTKMEMSTAFFCCSAMLATAAACQFKLVAVLKEKDDSKGGEGGAVDEGGDEESLLH</sequence>
<evidence type="ECO:0000256" key="7">
    <source>
        <dbReference type="ARBA" id="ARBA00022989"/>
    </source>
</evidence>
<dbReference type="GO" id="GO:0015098">
    <property type="term" value="F:molybdate ion transmembrane transporter activity"/>
    <property type="evidence" value="ECO:0007669"/>
    <property type="project" value="InterPro"/>
</dbReference>
<comment type="function">
    <text evidence="1">Mediates high-affinity intracellular uptake of the rare oligo-element molybdenum.</text>
</comment>
<evidence type="ECO:0000256" key="3">
    <source>
        <dbReference type="ARBA" id="ARBA00021242"/>
    </source>
</evidence>
<dbReference type="Proteomes" id="UP001165085">
    <property type="component" value="Unassembled WGS sequence"/>
</dbReference>
<dbReference type="Pfam" id="PF05631">
    <property type="entry name" value="MFS_5"/>
    <property type="match status" value="1"/>
</dbReference>
<dbReference type="InterPro" id="IPR036259">
    <property type="entry name" value="MFS_trans_sf"/>
</dbReference>
<dbReference type="SUPFAM" id="SSF103473">
    <property type="entry name" value="MFS general substrate transporter"/>
    <property type="match status" value="1"/>
</dbReference>
<evidence type="ECO:0000256" key="5">
    <source>
        <dbReference type="ARBA" id="ARBA00022475"/>
    </source>
</evidence>
<feature type="transmembrane region" description="Helical" evidence="13">
    <location>
        <begin position="170"/>
        <end position="197"/>
    </location>
</feature>
<keyword evidence="5" id="KW-1003">Cell membrane</keyword>
<evidence type="ECO:0000256" key="6">
    <source>
        <dbReference type="ARBA" id="ARBA00022692"/>
    </source>
</evidence>
<feature type="transmembrane region" description="Helical" evidence="13">
    <location>
        <begin position="346"/>
        <end position="363"/>
    </location>
</feature>
<accession>A0A9W7C5C1</accession>
<dbReference type="GO" id="GO:0006811">
    <property type="term" value="P:monoatomic ion transport"/>
    <property type="evidence" value="ECO:0007669"/>
    <property type="project" value="UniProtKB-KW"/>
</dbReference>
<evidence type="ECO:0000256" key="11">
    <source>
        <dbReference type="ARBA" id="ARBA00032555"/>
    </source>
</evidence>
<evidence type="ECO:0000256" key="8">
    <source>
        <dbReference type="ARBA" id="ARBA00023065"/>
    </source>
</evidence>